<gene>
    <name evidence="2" type="ORF">COX39_00155</name>
</gene>
<evidence type="ECO:0000256" key="1">
    <source>
        <dbReference type="SAM" id="Phobius"/>
    </source>
</evidence>
<name>A0A2G9YRS6_9BACT</name>
<dbReference type="EMBL" id="PCRM01000004">
    <property type="protein sequence ID" value="PIP21946.1"/>
    <property type="molecule type" value="Genomic_DNA"/>
</dbReference>
<proteinExistence type="predicted"/>
<feature type="transmembrane region" description="Helical" evidence="1">
    <location>
        <begin position="140"/>
        <end position="158"/>
    </location>
</feature>
<evidence type="ECO:0000313" key="2">
    <source>
        <dbReference type="EMBL" id="PIP21946.1"/>
    </source>
</evidence>
<dbReference type="Proteomes" id="UP000231567">
    <property type="component" value="Unassembled WGS sequence"/>
</dbReference>
<keyword evidence="1" id="KW-1133">Transmembrane helix</keyword>
<reference evidence="2 3" key="1">
    <citation type="submission" date="2017-09" db="EMBL/GenBank/DDBJ databases">
        <title>Depth-based differentiation of microbial function through sediment-hosted aquifers and enrichment of novel symbionts in the deep terrestrial subsurface.</title>
        <authorList>
            <person name="Probst A.J."/>
            <person name="Ladd B."/>
            <person name="Jarett J.K."/>
            <person name="Geller-Mcgrath D.E."/>
            <person name="Sieber C.M."/>
            <person name="Emerson J.B."/>
            <person name="Anantharaman K."/>
            <person name="Thomas B.C."/>
            <person name="Malmstrom R."/>
            <person name="Stieglmeier M."/>
            <person name="Klingl A."/>
            <person name="Woyke T."/>
            <person name="Ryan C.M."/>
            <person name="Banfield J.F."/>
        </authorList>
    </citation>
    <scope>NUCLEOTIDE SEQUENCE [LARGE SCALE GENOMIC DNA]</scope>
    <source>
        <strain evidence="2">CG23_combo_of_CG06-09_8_20_14_all_40_13</strain>
    </source>
</reference>
<dbReference type="InterPro" id="IPR049500">
    <property type="entry name" value="Peptidase_M50B-like"/>
</dbReference>
<feature type="transmembrane region" description="Helical" evidence="1">
    <location>
        <begin position="170"/>
        <end position="192"/>
    </location>
</feature>
<accession>A0A2G9YRS6</accession>
<dbReference type="AlphaFoldDB" id="A0A2G9YRS6"/>
<organism evidence="2 3">
    <name type="scientific">Candidatus Nealsonbacteria bacterium CG23_combo_of_CG06-09_8_20_14_all_40_13</name>
    <dbReference type="NCBI Taxonomy" id="1974724"/>
    <lineage>
        <taxon>Bacteria</taxon>
        <taxon>Candidatus Nealsoniibacteriota</taxon>
    </lineage>
</organism>
<feature type="transmembrane region" description="Helical" evidence="1">
    <location>
        <begin position="198"/>
        <end position="223"/>
    </location>
</feature>
<keyword evidence="1" id="KW-0812">Transmembrane</keyword>
<comment type="caution">
    <text evidence="2">The sequence shown here is derived from an EMBL/GenBank/DDBJ whole genome shotgun (WGS) entry which is preliminary data.</text>
</comment>
<evidence type="ECO:0000313" key="3">
    <source>
        <dbReference type="Proteomes" id="UP000231567"/>
    </source>
</evidence>
<feature type="transmembrane region" description="Helical" evidence="1">
    <location>
        <begin position="80"/>
        <end position="106"/>
    </location>
</feature>
<protein>
    <recommendedName>
        <fullName evidence="4">Peptidase M50 domain-containing protein</fullName>
    </recommendedName>
</protein>
<evidence type="ECO:0008006" key="4">
    <source>
        <dbReference type="Google" id="ProtNLM"/>
    </source>
</evidence>
<keyword evidence="1" id="KW-0472">Membrane</keyword>
<dbReference type="Pfam" id="PF13398">
    <property type="entry name" value="Peptidase_M50B"/>
    <property type="match status" value="1"/>
</dbReference>
<sequence>MHFSFIIWLSLLLAFGYALRYVLERTFFGNIYYVIVFPGVVVHELSHAFTCLISGAQIHSIKLFSRSGGQVTHSQSKIPILGPFLIAMAPIFGATAGLYLICRLFAPSFLNLPAFNFQFSQDLVGNFINHFLQNLKTLDWTNWQTYIFMYLVLSLSFAMSPSKEDLQNTFWSLIFIFVIFGILSLVVSLNFLKPILQFLGPFYIFGIGMEIMAIVVIGFFHAIQRMFKMI</sequence>